<evidence type="ECO:0000256" key="9">
    <source>
        <dbReference type="ARBA" id="ARBA00023136"/>
    </source>
</evidence>
<evidence type="ECO:0000256" key="1">
    <source>
        <dbReference type="ARBA" id="ARBA00004651"/>
    </source>
</evidence>
<keyword evidence="5" id="KW-0547">Nucleotide-binding</keyword>
<dbReference type="SUPFAM" id="SSF56784">
    <property type="entry name" value="HAD-like"/>
    <property type="match status" value="1"/>
</dbReference>
<dbReference type="PANTHER" id="PTHR43294">
    <property type="entry name" value="SODIUM/POTASSIUM-TRANSPORTING ATPASE SUBUNIT ALPHA"/>
    <property type="match status" value="1"/>
</dbReference>
<comment type="caution">
    <text evidence="13">The sequence shown here is derived from an EMBL/GenBank/DDBJ whole genome shotgun (WGS) entry which is preliminary data.</text>
</comment>
<evidence type="ECO:0000256" key="7">
    <source>
        <dbReference type="ARBA" id="ARBA00022967"/>
    </source>
</evidence>
<dbReference type="InterPro" id="IPR006068">
    <property type="entry name" value="ATPase_P-typ_cation-transptr_C"/>
</dbReference>
<organism evidence="13 14">
    <name type="scientific">Candidatus Mycolicibacterium alkanivorans</name>
    <dbReference type="NCBI Taxonomy" id="2954114"/>
    <lineage>
        <taxon>Bacteria</taxon>
        <taxon>Bacillati</taxon>
        <taxon>Actinomycetota</taxon>
        <taxon>Actinomycetes</taxon>
        <taxon>Mycobacteriales</taxon>
        <taxon>Mycobacteriaceae</taxon>
        <taxon>Mycolicibacterium</taxon>
    </lineage>
</organism>
<keyword evidence="3" id="KW-1003">Cell membrane</keyword>
<dbReference type="InterPro" id="IPR036412">
    <property type="entry name" value="HAD-like_sf"/>
</dbReference>
<dbReference type="PROSITE" id="PS00154">
    <property type="entry name" value="ATPASE_E1_E2"/>
    <property type="match status" value="1"/>
</dbReference>
<dbReference type="SFLD" id="SFLDS00003">
    <property type="entry name" value="Haloacid_Dehalogenase"/>
    <property type="match status" value="1"/>
</dbReference>
<comment type="similarity">
    <text evidence="2">Belongs to the cation transport ATPase (P-type) (TC 3.A.3) family. Type IIA subfamily.</text>
</comment>
<dbReference type="InterPro" id="IPR059000">
    <property type="entry name" value="ATPase_P-type_domA"/>
</dbReference>
<keyword evidence="9 11" id="KW-0472">Membrane</keyword>
<dbReference type="Gene3D" id="2.70.150.10">
    <property type="entry name" value="Calcium-transporting ATPase, cytoplasmic transduction domain A"/>
    <property type="match status" value="1"/>
</dbReference>
<evidence type="ECO:0000256" key="3">
    <source>
        <dbReference type="ARBA" id="ARBA00022475"/>
    </source>
</evidence>
<evidence type="ECO:0000256" key="2">
    <source>
        <dbReference type="ARBA" id="ARBA00005675"/>
    </source>
</evidence>
<evidence type="ECO:0000256" key="5">
    <source>
        <dbReference type="ARBA" id="ARBA00022741"/>
    </source>
</evidence>
<dbReference type="SMART" id="SM00831">
    <property type="entry name" value="Cation_ATPase_N"/>
    <property type="match status" value="1"/>
</dbReference>
<dbReference type="Pfam" id="PF13246">
    <property type="entry name" value="Cation_ATPase"/>
    <property type="match status" value="1"/>
</dbReference>
<evidence type="ECO:0000256" key="4">
    <source>
        <dbReference type="ARBA" id="ARBA00022692"/>
    </source>
</evidence>
<name>A0ABS9Z129_9MYCO</name>
<dbReference type="Gene3D" id="1.20.1110.10">
    <property type="entry name" value="Calcium-transporting ATPase, transmembrane domain"/>
    <property type="match status" value="1"/>
</dbReference>
<keyword evidence="4 11" id="KW-0812">Transmembrane</keyword>
<protein>
    <submittedName>
        <fullName evidence="13">Cation-translocating P-type ATPase</fullName>
    </submittedName>
</protein>
<evidence type="ECO:0000256" key="8">
    <source>
        <dbReference type="ARBA" id="ARBA00022989"/>
    </source>
</evidence>
<feature type="transmembrane region" description="Helical" evidence="11">
    <location>
        <begin position="905"/>
        <end position="921"/>
    </location>
</feature>
<dbReference type="Gene3D" id="3.40.1110.10">
    <property type="entry name" value="Calcium-transporting ATPase, cytoplasmic domain N"/>
    <property type="match status" value="1"/>
</dbReference>
<dbReference type="EMBL" id="JAIVFL010000001">
    <property type="protein sequence ID" value="MCI4677027.1"/>
    <property type="molecule type" value="Genomic_DNA"/>
</dbReference>
<dbReference type="PRINTS" id="PR00120">
    <property type="entry name" value="HATPASE"/>
</dbReference>
<dbReference type="SFLD" id="SFLDG00002">
    <property type="entry name" value="C1.7:_P-type_atpase_like"/>
    <property type="match status" value="1"/>
</dbReference>
<dbReference type="SUPFAM" id="SSF81653">
    <property type="entry name" value="Calcium ATPase, transduction domain A"/>
    <property type="match status" value="1"/>
</dbReference>
<dbReference type="InterPro" id="IPR050510">
    <property type="entry name" value="Cation_transp_ATPase_P-type"/>
</dbReference>
<gene>
    <name evidence="13" type="ORF">K9U37_19865</name>
</gene>
<feature type="transmembrane region" description="Helical" evidence="11">
    <location>
        <begin position="71"/>
        <end position="88"/>
    </location>
</feature>
<dbReference type="InterPro" id="IPR004014">
    <property type="entry name" value="ATPase_P-typ_cation-transptr_N"/>
</dbReference>
<evidence type="ECO:0000313" key="13">
    <source>
        <dbReference type="EMBL" id="MCI4677027.1"/>
    </source>
</evidence>
<comment type="subcellular location">
    <subcellularLocation>
        <location evidence="1">Cell membrane</location>
        <topology evidence="1">Multi-pass membrane protein</topology>
    </subcellularLocation>
</comment>
<dbReference type="InterPro" id="IPR044492">
    <property type="entry name" value="P_typ_ATPase_HD_dom"/>
</dbReference>
<accession>A0ABS9Z129</accession>
<feature type="transmembrane region" description="Helical" evidence="11">
    <location>
        <begin position="94"/>
        <end position="114"/>
    </location>
</feature>
<dbReference type="RefSeq" id="WP_243073146.1">
    <property type="nucleotide sequence ID" value="NZ_JAIVFL010000001.1"/>
</dbReference>
<dbReference type="SUPFAM" id="SSF81665">
    <property type="entry name" value="Calcium ATPase, transmembrane domain M"/>
    <property type="match status" value="1"/>
</dbReference>
<keyword evidence="6" id="KW-0067">ATP-binding</keyword>
<evidence type="ECO:0000313" key="14">
    <source>
        <dbReference type="Proteomes" id="UP001139068"/>
    </source>
</evidence>
<dbReference type="InterPro" id="IPR023299">
    <property type="entry name" value="ATPase_P-typ_cyto_dom_N"/>
</dbReference>
<reference evidence="13" key="1">
    <citation type="journal article" date="2022" name="ISME J.">
        <title>Identification of active gaseous-alkane degraders at natural gas seeps.</title>
        <authorList>
            <person name="Farhan Ul Haque M."/>
            <person name="Hernandez M."/>
            <person name="Crombie A.T."/>
            <person name="Murrell J.C."/>
        </authorList>
    </citation>
    <scope>NUCLEOTIDE SEQUENCE</scope>
    <source>
        <strain evidence="13">ANDR5</strain>
    </source>
</reference>
<dbReference type="Pfam" id="PF08282">
    <property type="entry name" value="Hydrolase_3"/>
    <property type="match status" value="1"/>
</dbReference>
<dbReference type="Proteomes" id="UP001139068">
    <property type="component" value="Unassembled WGS sequence"/>
</dbReference>
<dbReference type="Pfam" id="PF00689">
    <property type="entry name" value="Cation_ATPase_C"/>
    <property type="match status" value="1"/>
</dbReference>
<dbReference type="Gene3D" id="3.40.50.1000">
    <property type="entry name" value="HAD superfamily/HAD-like"/>
    <property type="match status" value="1"/>
</dbReference>
<dbReference type="InterPro" id="IPR001757">
    <property type="entry name" value="P_typ_ATPase"/>
</dbReference>
<comment type="catalytic activity">
    <reaction evidence="10">
        <text>ATP + H2O = ADP + phosphate + H(+)</text>
        <dbReference type="Rhea" id="RHEA:13065"/>
        <dbReference type="ChEBI" id="CHEBI:15377"/>
        <dbReference type="ChEBI" id="CHEBI:15378"/>
        <dbReference type="ChEBI" id="CHEBI:30616"/>
        <dbReference type="ChEBI" id="CHEBI:43474"/>
        <dbReference type="ChEBI" id="CHEBI:456216"/>
    </reaction>
</comment>
<dbReference type="InterPro" id="IPR023298">
    <property type="entry name" value="ATPase_P-typ_TM_dom_sf"/>
</dbReference>
<dbReference type="SUPFAM" id="SSF81660">
    <property type="entry name" value="Metal cation-transporting ATPase, ATP-binding domain N"/>
    <property type="match status" value="1"/>
</dbReference>
<dbReference type="InterPro" id="IPR018303">
    <property type="entry name" value="ATPase_P-typ_P_site"/>
</dbReference>
<dbReference type="InterPro" id="IPR008250">
    <property type="entry name" value="ATPase_P-typ_transduc_dom_A_sf"/>
</dbReference>
<evidence type="ECO:0000256" key="6">
    <source>
        <dbReference type="ARBA" id="ARBA00022840"/>
    </source>
</evidence>
<dbReference type="SFLD" id="SFLDF00027">
    <property type="entry name" value="p-type_atpase"/>
    <property type="match status" value="1"/>
</dbReference>
<dbReference type="InterPro" id="IPR023214">
    <property type="entry name" value="HAD_sf"/>
</dbReference>
<proteinExistence type="inferred from homology"/>
<feature type="transmembrane region" description="Helical" evidence="11">
    <location>
        <begin position="719"/>
        <end position="738"/>
    </location>
</feature>
<dbReference type="PRINTS" id="PR00119">
    <property type="entry name" value="CATATPASE"/>
</dbReference>
<dbReference type="PANTHER" id="PTHR43294:SF21">
    <property type="entry name" value="CATION TRANSPORTING ATPASE"/>
    <property type="match status" value="1"/>
</dbReference>
<keyword evidence="7" id="KW-1278">Translocase</keyword>
<sequence length="938" mass="98092">MSGVDGAATVSANPSLRAASDVAAAQGVDPLVGLSAGEAERRLAAHGPNELRAAPPVPRWRKLLEQFRDPLVYLLIVAVVISLAAWIAEGATGVPVDAVVIAAVLLVNAVLGYLQQARAESAVAALQSMTEATSTVLRDGAPTVVPSRELVVGDVLMLAEGDAVGADGRLLMATALRVAEAALTGESEPVGKSAEPLDEAKPLADRRNMVFRGTAVTQGTGLAVVTATGMATEMGAIAELLEATETEPSPLQRELAQVGRYLGLAVVAIAVVVIAVTLALSEIRTLHDLVTVLLLGVSLAVAAVPEGLPAIVSVVLAIGVQRMASRNAIVKSLHSVETLGCATVIASDKTGTLTQNQMTITRIRTASGEVQLGGVGYRPEGEARAGDAELTDSPLAREASLALAVGTLANNARLEFTDGHWDIHGDPTEAAFLVAARKVAGTVERTRRFSRYAEVPFTSERKMMSALVADEDGDGGLLVAKGAPDVLLQRCREVQVGDEIVPLDSDRRAAAVADVEELSGQGFRTLAVAYRHMEAEGRSPSLGEADECDLVYAGIVGIIDPPRTGVVEAVADAQRAGVRVLMITGDHPGTARRIAEDLTIVEPGAPVMTGRELDTVPQSDLAETVGAVSVYARVAPRHKLQIVEALQARGEVVAMTGDGVNDAPALKAADIGIAMGRNGTAVARQAAKMILADDDFTTIVAAVRQGRVIFDNIRKFMRYLLSSNLGEVFTVFFGVLLAESIGMTGEGRPGVVLPLLATQILWINLVTDSAPALAMGVDPEIDDVTARPPRRVTDRLVDAGMWRGIVFVGLVMAAVTLLSMDMVRPGGLVGGVGTLEQARTVGFCTLVFAQLFNTLNARSAVASAFSHMFTNRWLWASLLLGVVLQVAVVELPALQKAFGTVPLTPAQWAIAAAMASVVLVCEEGRKLVVRLAGRRSGP</sequence>
<feature type="domain" description="Cation-transporting P-type ATPase N-terminal" evidence="12">
    <location>
        <begin position="13"/>
        <end position="87"/>
    </location>
</feature>
<keyword evidence="8 11" id="KW-1133">Transmembrane helix</keyword>
<feature type="transmembrane region" description="Helical" evidence="11">
    <location>
        <begin position="292"/>
        <end position="318"/>
    </location>
</feature>
<keyword evidence="14" id="KW-1185">Reference proteome</keyword>
<dbReference type="Pfam" id="PF00690">
    <property type="entry name" value="Cation_ATPase_N"/>
    <property type="match status" value="1"/>
</dbReference>
<feature type="transmembrane region" description="Helical" evidence="11">
    <location>
        <begin position="800"/>
        <end position="820"/>
    </location>
</feature>
<feature type="transmembrane region" description="Helical" evidence="11">
    <location>
        <begin position="261"/>
        <end position="280"/>
    </location>
</feature>
<evidence type="ECO:0000259" key="12">
    <source>
        <dbReference type="SMART" id="SM00831"/>
    </source>
</evidence>
<dbReference type="Pfam" id="PF00122">
    <property type="entry name" value="E1-E2_ATPase"/>
    <property type="match status" value="1"/>
</dbReference>
<dbReference type="NCBIfam" id="TIGR01494">
    <property type="entry name" value="ATPase_P-type"/>
    <property type="match status" value="2"/>
</dbReference>
<evidence type="ECO:0000256" key="11">
    <source>
        <dbReference type="SAM" id="Phobius"/>
    </source>
</evidence>
<evidence type="ECO:0000256" key="10">
    <source>
        <dbReference type="ARBA" id="ARBA00049360"/>
    </source>
</evidence>
<feature type="transmembrane region" description="Helical" evidence="11">
    <location>
        <begin position="873"/>
        <end position="893"/>
    </location>
</feature>